<keyword evidence="5" id="KW-1185">Reference proteome</keyword>
<sequence>MPSEPTLAPPFTPPRDGAADRFFGWTASLGFVRMNGWFGGVAAGAAARWAVDPLIVRGILVVLAILGFPVTLVYAVAWAVLPDASGRTPGLEARYRIFNSGQVGALVFLAASFIPAPLPLLLGIPSLALLGGVFVGDIAVLILALAAVAVVFSIIAVVTVGRRGARSAAPPIDAEPAGDTVPAPMEDAPVEPDAPSDATNEDDLVRWREQHAAWKVQDQAWRRDQQDAARAARDQLRRERQESAAAFAAEAAARRRERHATAPRAPLPFVTLAIGAAVTVGTIVALTAGGADRVAAGLFVAAMVLAGAMTVAGALRRRSGFLAFVTGLALVTGIGASAISVGRDLHVGSWSISNVAGQFYQGPDTFVQPWGDLWISLQETGADGAMQVHKRAGGTTIAVDDEVRLDLEIVTDTASAYVSTPSDGFVDLDELDSVSRTSLPDGRTRYTATFGDTASPRTTQKLHLEQDSGYIDVNVDSDVASEGPTS</sequence>
<comment type="caution">
    <text evidence="4">The sequence shown here is derived from an EMBL/GenBank/DDBJ whole genome shotgun (WGS) entry which is preliminary data.</text>
</comment>
<proteinExistence type="predicted"/>
<feature type="transmembrane region" description="Helical" evidence="2">
    <location>
        <begin position="102"/>
        <end position="122"/>
    </location>
</feature>
<dbReference type="PATRIC" id="fig|273677.3.peg.2540"/>
<evidence type="ECO:0000256" key="1">
    <source>
        <dbReference type="SAM" id="MobiDB-lite"/>
    </source>
</evidence>
<dbReference type="OrthoDB" id="7359894at2"/>
<accession>A0A031FPM5</accession>
<keyword evidence="2" id="KW-0472">Membrane</keyword>
<name>A0A031FPM5_9MICO</name>
<evidence type="ECO:0000256" key="2">
    <source>
        <dbReference type="SAM" id="Phobius"/>
    </source>
</evidence>
<keyword evidence="2" id="KW-0812">Transmembrane</keyword>
<feature type="transmembrane region" description="Helical" evidence="2">
    <location>
        <begin position="59"/>
        <end position="81"/>
    </location>
</feature>
<evidence type="ECO:0000313" key="4">
    <source>
        <dbReference type="EMBL" id="EZP26227.1"/>
    </source>
</evidence>
<dbReference type="EMBL" id="JFYO01000007">
    <property type="protein sequence ID" value="EZP26227.1"/>
    <property type="molecule type" value="Genomic_DNA"/>
</dbReference>
<dbReference type="RefSeq" id="WP_036313142.1">
    <property type="nucleotide sequence ID" value="NZ_JFYO01000007.1"/>
</dbReference>
<dbReference type="Proteomes" id="UP000024001">
    <property type="component" value="Unassembled WGS sequence"/>
</dbReference>
<dbReference type="AlphaFoldDB" id="A0A031FPM5"/>
<reference evidence="4 5" key="1">
    <citation type="submission" date="2014-03" db="EMBL/GenBank/DDBJ databases">
        <title>Draft Genome Sequences of 13 Willow Endophytes.</title>
        <authorList>
            <person name="Gan H.Y."/>
            <person name="Gan H.M."/>
            <person name="Savka M.A."/>
            <person name="Hudson A.O."/>
        </authorList>
    </citation>
    <scope>NUCLEOTIDE SEQUENCE [LARGE SCALE GENOMIC DNA]</scope>
    <source>
        <strain evidence="4 5">RIT293</strain>
    </source>
</reference>
<feature type="transmembrane region" description="Helical" evidence="2">
    <location>
        <begin position="294"/>
        <end position="314"/>
    </location>
</feature>
<feature type="region of interest" description="Disordered" evidence="1">
    <location>
        <begin position="167"/>
        <end position="199"/>
    </location>
</feature>
<feature type="transmembrane region" description="Helical" evidence="2">
    <location>
        <begin position="265"/>
        <end position="288"/>
    </location>
</feature>
<feature type="transmembrane region" description="Helical" evidence="2">
    <location>
        <begin position="128"/>
        <end position="158"/>
    </location>
</feature>
<evidence type="ECO:0000259" key="3">
    <source>
        <dbReference type="Pfam" id="PF04024"/>
    </source>
</evidence>
<evidence type="ECO:0000313" key="5">
    <source>
        <dbReference type="Proteomes" id="UP000024001"/>
    </source>
</evidence>
<organism evidence="4 5">
    <name type="scientific">Microbacterium oleivorans</name>
    <dbReference type="NCBI Taxonomy" id="273677"/>
    <lineage>
        <taxon>Bacteria</taxon>
        <taxon>Bacillati</taxon>
        <taxon>Actinomycetota</taxon>
        <taxon>Actinomycetes</taxon>
        <taxon>Micrococcales</taxon>
        <taxon>Microbacteriaceae</taxon>
        <taxon>Microbacterium</taxon>
    </lineage>
</organism>
<keyword evidence="2" id="KW-1133">Transmembrane helix</keyword>
<dbReference type="InterPro" id="IPR007168">
    <property type="entry name" value="Phageshock_PspC_N"/>
</dbReference>
<dbReference type="Pfam" id="PF04024">
    <property type="entry name" value="PspC"/>
    <property type="match status" value="1"/>
</dbReference>
<dbReference type="eggNOG" id="COG1983">
    <property type="taxonomic scope" value="Bacteria"/>
</dbReference>
<protein>
    <submittedName>
        <fullName evidence="4">Putative stress-responsive transcriptional regulator</fullName>
    </submittedName>
</protein>
<feature type="domain" description="Phage shock protein PspC N-terminal" evidence="3">
    <location>
        <begin position="34"/>
        <end position="83"/>
    </location>
</feature>
<feature type="transmembrane region" description="Helical" evidence="2">
    <location>
        <begin position="321"/>
        <end position="341"/>
    </location>
</feature>
<gene>
    <name evidence="4" type="ORF">BW34_02559</name>
</gene>